<keyword evidence="3" id="KW-1185">Reference proteome</keyword>
<evidence type="ECO:0000313" key="3">
    <source>
        <dbReference type="Proteomes" id="UP000825228"/>
    </source>
</evidence>
<proteinExistence type="predicted"/>
<dbReference type="SUPFAM" id="SSF55874">
    <property type="entry name" value="ATPase domain of HSP90 chaperone/DNA topoisomerase II/histidine kinase"/>
    <property type="match status" value="1"/>
</dbReference>
<dbReference type="Proteomes" id="UP000825228">
    <property type="component" value="Unassembled WGS sequence"/>
</dbReference>
<accession>A0ABS7P2B6</accession>
<evidence type="ECO:0000313" key="2">
    <source>
        <dbReference type="EMBL" id="MBY6366533.1"/>
    </source>
</evidence>
<gene>
    <name evidence="2" type="ORF">HQ603_07175</name>
</gene>
<evidence type="ECO:0008006" key="4">
    <source>
        <dbReference type="Google" id="ProtNLM"/>
    </source>
</evidence>
<dbReference type="InterPro" id="IPR036890">
    <property type="entry name" value="HATPase_C_sf"/>
</dbReference>
<name>A0ABS7P2B6_9NOCA</name>
<protein>
    <recommendedName>
        <fullName evidence="4">ATP-binding protein</fullName>
    </recommendedName>
</protein>
<comment type="caution">
    <text evidence="2">The sequence shown here is derived from an EMBL/GenBank/DDBJ whole genome shotgun (WGS) entry which is preliminary data.</text>
</comment>
<dbReference type="RefSeq" id="WP_222683855.1">
    <property type="nucleotide sequence ID" value="NZ_JABUBT010000015.1"/>
</dbReference>
<feature type="compositionally biased region" description="Basic and acidic residues" evidence="1">
    <location>
        <begin position="529"/>
        <end position="538"/>
    </location>
</feature>
<reference evidence="2 3" key="1">
    <citation type="submission" date="2020-06" db="EMBL/GenBank/DDBJ databases">
        <title>Taxonomy, biology and ecology of Rhodococcus bacteria occurring in California pistachio and other woody hosts as revealed by genome sequence analyses.</title>
        <authorList>
            <person name="Gai Y."/>
            <person name="Riely B."/>
        </authorList>
    </citation>
    <scope>NUCLEOTIDE SEQUENCE [LARGE SCALE GENOMIC DNA]</scope>
    <source>
        <strain evidence="2 3">BP-281</strain>
    </source>
</reference>
<dbReference type="EMBL" id="JABUBU010000003">
    <property type="protein sequence ID" value="MBY6366533.1"/>
    <property type="molecule type" value="Genomic_DNA"/>
</dbReference>
<evidence type="ECO:0000256" key="1">
    <source>
        <dbReference type="SAM" id="MobiDB-lite"/>
    </source>
</evidence>
<sequence>MARAISADGARAGAVLIERSYREGDDTQFLRELVQNGLEAQATKMQLGIHWPSAAADWSVKEVPDHYPYTIRPKRYRMVYYDNGCGMGDEMVDYMAGLLDLSSKNQAAGDLHGNFAMGVRVSTLPWNKAGVIVASWTAEFPEGKLMWLRYVPDRSEALGYYEAATLSWLEDGKQLRSEVAPAELFDEFISDRPDWLGYTDEQSGEVGTGTMLLFLGNTGQEHTFLGPEGNWMTHTGPNYLTHRYYAHPAGVELRYEDPRTSDVEAWASRRRDRLGRTTLDGSIANSDSRVLNEPVRPTGILMSGAISQKGNSEAATITLPDGGRMFVNLIPADAVQKGGGRRLAERPGISVLYRNELYHRRDGARDYQKFGISSASVYRRLSIIIEPRQADDVNDPRGGVFPTSSRTSLNYVQPRTFATQGRDLPWGLFEQSFIDNMPDFVVKAIEASIPDDHTDVDQDVIDKVAQPFMEMFKRVIWSPKENGATPGTPKGEGSIGAHGMRRKRNADDAVSGQPAPGGGRGLAASGNKGGDDPGDSRKVPAAIPECHFSPDAFSDEEVEQRPRIGVKYIPGRTGQLGTVVIDPRFPLIEDVTNYWVEHTAPPQHEDARKAVRVVYSTAMACRVGQMLALADQQGLTHEELTRAFMSNEALTGSLFGLASEHAVIKTRLSGRLRRGPSTSAGSAT</sequence>
<feature type="region of interest" description="Disordered" evidence="1">
    <location>
        <begin position="479"/>
        <end position="538"/>
    </location>
</feature>
<organism evidence="2 3">
    <name type="scientific">Rhodococcoides corynebacterioides</name>
    <dbReference type="NCBI Taxonomy" id="53972"/>
    <lineage>
        <taxon>Bacteria</taxon>
        <taxon>Bacillati</taxon>
        <taxon>Actinomycetota</taxon>
        <taxon>Actinomycetes</taxon>
        <taxon>Mycobacteriales</taxon>
        <taxon>Nocardiaceae</taxon>
        <taxon>Rhodococcoides</taxon>
    </lineage>
</organism>